<keyword evidence="9" id="KW-1185">Reference proteome</keyword>
<dbReference type="InterPro" id="IPR050121">
    <property type="entry name" value="Cytochrome_P450_monoxygenase"/>
</dbReference>
<organism evidence="7">
    <name type="scientific">Gaeumannomyces tritici (strain R3-111a-1)</name>
    <name type="common">Wheat and barley take-all root rot fungus</name>
    <name type="synonym">Gaeumannomyces graminis var. tritici</name>
    <dbReference type="NCBI Taxonomy" id="644352"/>
    <lineage>
        <taxon>Eukaryota</taxon>
        <taxon>Fungi</taxon>
        <taxon>Dikarya</taxon>
        <taxon>Ascomycota</taxon>
        <taxon>Pezizomycotina</taxon>
        <taxon>Sordariomycetes</taxon>
        <taxon>Sordariomycetidae</taxon>
        <taxon>Magnaporthales</taxon>
        <taxon>Magnaporthaceae</taxon>
        <taxon>Gaeumannomyces</taxon>
    </lineage>
</organism>
<reference evidence="8" key="4">
    <citation type="journal article" date="2015" name="G3 (Bethesda)">
        <title>Genome sequences of three phytopathogenic species of the Magnaporthaceae family of fungi.</title>
        <authorList>
            <person name="Okagaki L.H."/>
            <person name="Nunes C.C."/>
            <person name="Sailsbery J."/>
            <person name="Clay B."/>
            <person name="Brown D."/>
            <person name="John T."/>
            <person name="Oh Y."/>
            <person name="Young N."/>
            <person name="Fitzgerald M."/>
            <person name="Haas B.J."/>
            <person name="Zeng Q."/>
            <person name="Young S."/>
            <person name="Adiconis X."/>
            <person name="Fan L."/>
            <person name="Levin J.Z."/>
            <person name="Mitchell T.K."/>
            <person name="Okubara P.A."/>
            <person name="Farman M.L."/>
            <person name="Kohn L.M."/>
            <person name="Birren B."/>
            <person name="Ma L.-J."/>
            <person name="Dean R.A."/>
        </authorList>
    </citation>
    <scope>NUCLEOTIDE SEQUENCE</scope>
    <source>
        <strain evidence="8">R3-111a-1</strain>
    </source>
</reference>
<dbReference type="InterPro" id="IPR001128">
    <property type="entry name" value="Cyt_P450"/>
</dbReference>
<reference evidence="8" key="5">
    <citation type="submission" date="2018-04" db="UniProtKB">
        <authorList>
            <consortium name="EnsemblFungi"/>
        </authorList>
    </citation>
    <scope>IDENTIFICATION</scope>
    <source>
        <strain evidence="8">R3-111a-1</strain>
    </source>
</reference>
<dbReference type="VEuPathDB" id="FungiDB:GGTG_03478"/>
<dbReference type="InterPro" id="IPR036396">
    <property type="entry name" value="Cyt_P450_sf"/>
</dbReference>
<dbReference type="HOGENOM" id="CLU_031576_0_0_1"/>
<reference evidence="7" key="3">
    <citation type="submission" date="2010-09" db="EMBL/GenBank/DDBJ databases">
        <title>Annotation of Gaeumannomyces graminis var. tritici R3-111a-1.</title>
        <authorList>
            <consortium name="The Broad Institute Genome Sequencing Platform"/>
            <person name="Ma L.-J."/>
            <person name="Dead R."/>
            <person name="Young S.K."/>
            <person name="Zeng Q."/>
            <person name="Gargeya S."/>
            <person name="Fitzgerald M."/>
            <person name="Haas B."/>
            <person name="Abouelleil A."/>
            <person name="Alvarado L."/>
            <person name="Arachchi H.M."/>
            <person name="Berlin A."/>
            <person name="Brown A."/>
            <person name="Chapman S.B."/>
            <person name="Chen Z."/>
            <person name="Dunbar C."/>
            <person name="Freedman E."/>
            <person name="Gearin G."/>
            <person name="Gellesch M."/>
            <person name="Goldberg J."/>
            <person name="Griggs A."/>
            <person name="Gujja S."/>
            <person name="Heiman D."/>
            <person name="Howarth C."/>
            <person name="Larson L."/>
            <person name="Lui A."/>
            <person name="MacDonald P.J.P."/>
            <person name="Mehta T."/>
            <person name="Montmayeur A."/>
            <person name="Murphy C."/>
            <person name="Neiman D."/>
            <person name="Pearson M."/>
            <person name="Priest M."/>
            <person name="Roberts A."/>
            <person name="Saif S."/>
            <person name="Shea T."/>
            <person name="Shenoy N."/>
            <person name="Sisk P."/>
            <person name="Stolte C."/>
            <person name="Sykes S."/>
            <person name="Yandava C."/>
            <person name="Wortman J."/>
            <person name="Nusbaum C."/>
            <person name="Birren B."/>
        </authorList>
    </citation>
    <scope>NUCLEOTIDE SEQUENCE</scope>
    <source>
        <strain evidence="7">R3-111a-1</strain>
    </source>
</reference>
<reference evidence="7" key="2">
    <citation type="submission" date="2010-07" db="EMBL/GenBank/DDBJ databases">
        <authorList>
            <consortium name="The Broad Institute Genome Sequencing Platform"/>
            <consortium name="Broad Institute Genome Sequencing Center for Infectious Disease"/>
            <person name="Ma L.-J."/>
            <person name="Dead R."/>
            <person name="Young S."/>
            <person name="Zeng Q."/>
            <person name="Koehrsen M."/>
            <person name="Alvarado L."/>
            <person name="Berlin A."/>
            <person name="Chapman S.B."/>
            <person name="Chen Z."/>
            <person name="Freedman E."/>
            <person name="Gellesch M."/>
            <person name="Goldberg J."/>
            <person name="Griggs A."/>
            <person name="Gujja S."/>
            <person name="Heilman E.R."/>
            <person name="Heiman D."/>
            <person name="Hepburn T."/>
            <person name="Howarth C."/>
            <person name="Jen D."/>
            <person name="Larson L."/>
            <person name="Mehta T."/>
            <person name="Neiman D."/>
            <person name="Pearson M."/>
            <person name="Roberts A."/>
            <person name="Saif S."/>
            <person name="Shea T."/>
            <person name="Shenoy N."/>
            <person name="Sisk P."/>
            <person name="Stolte C."/>
            <person name="Sykes S."/>
            <person name="Walk T."/>
            <person name="White J."/>
            <person name="Yandava C."/>
            <person name="Haas B."/>
            <person name="Nusbaum C."/>
            <person name="Birren B."/>
        </authorList>
    </citation>
    <scope>NUCLEOTIDE SEQUENCE</scope>
    <source>
        <strain evidence="7">R3-111a-1</strain>
    </source>
</reference>
<dbReference type="PANTHER" id="PTHR24305">
    <property type="entry name" value="CYTOCHROME P450"/>
    <property type="match status" value="1"/>
</dbReference>
<keyword evidence="6" id="KW-0560">Oxidoreductase</keyword>
<dbReference type="PRINTS" id="PR00463">
    <property type="entry name" value="EP450I"/>
</dbReference>
<evidence type="ECO:0008006" key="10">
    <source>
        <dbReference type="Google" id="ProtNLM"/>
    </source>
</evidence>
<reference evidence="9" key="1">
    <citation type="submission" date="2010-07" db="EMBL/GenBank/DDBJ databases">
        <title>The genome sequence of Gaeumannomyces graminis var. tritici strain R3-111a-1.</title>
        <authorList>
            <consortium name="The Broad Institute Genome Sequencing Platform"/>
            <person name="Ma L.-J."/>
            <person name="Dead R."/>
            <person name="Young S."/>
            <person name="Zeng Q."/>
            <person name="Koehrsen M."/>
            <person name="Alvarado L."/>
            <person name="Berlin A."/>
            <person name="Chapman S.B."/>
            <person name="Chen Z."/>
            <person name="Freedman E."/>
            <person name="Gellesch M."/>
            <person name="Goldberg J."/>
            <person name="Griggs A."/>
            <person name="Gujja S."/>
            <person name="Heilman E.R."/>
            <person name="Heiman D."/>
            <person name="Hepburn T."/>
            <person name="Howarth C."/>
            <person name="Jen D."/>
            <person name="Larson L."/>
            <person name="Mehta T."/>
            <person name="Neiman D."/>
            <person name="Pearson M."/>
            <person name="Roberts A."/>
            <person name="Saif S."/>
            <person name="Shea T."/>
            <person name="Shenoy N."/>
            <person name="Sisk P."/>
            <person name="Stolte C."/>
            <person name="Sykes S."/>
            <person name="Walk T."/>
            <person name="White J."/>
            <person name="Yandava C."/>
            <person name="Haas B."/>
            <person name="Nusbaum C."/>
            <person name="Birren B."/>
        </authorList>
    </citation>
    <scope>NUCLEOTIDE SEQUENCE [LARGE SCALE GENOMIC DNA]</scope>
    <source>
        <strain evidence="9">R3-111a-1</strain>
    </source>
</reference>
<evidence type="ECO:0000313" key="8">
    <source>
        <dbReference type="EnsemblFungi" id="EJT78377"/>
    </source>
</evidence>
<dbReference type="EMBL" id="GL385396">
    <property type="protein sequence ID" value="EJT78377.1"/>
    <property type="molecule type" value="Genomic_DNA"/>
</dbReference>
<dbReference type="OrthoDB" id="1470350at2759"/>
<evidence type="ECO:0000313" key="9">
    <source>
        <dbReference type="Proteomes" id="UP000006039"/>
    </source>
</evidence>
<dbReference type="GO" id="GO:0004497">
    <property type="term" value="F:monooxygenase activity"/>
    <property type="evidence" value="ECO:0007669"/>
    <property type="project" value="UniProtKB-KW"/>
</dbReference>
<evidence type="ECO:0000256" key="5">
    <source>
        <dbReference type="PIRSR" id="PIRSR602401-1"/>
    </source>
</evidence>
<dbReference type="PANTHER" id="PTHR24305:SF223">
    <property type="entry name" value="CYTOCHROME P450-DIT2"/>
    <property type="match status" value="1"/>
</dbReference>
<keyword evidence="4 5" id="KW-0408">Iron</keyword>
<evidence type="ECO:0000256" key="3">
    <source>
        <dbReference type="ARBA" id="ARBA00022723"/>
    </source>
</evidence>
<dbReference type="PRINTS" id="PR00385">
    <property type="entry name" value="P450"/>
</dbReference>
<dbReference type="InterPro" id="IPR002401">
    <property type="entry name" value="Cyt_P450_E_grp-I"/>
</dbReference>
<comment type="similarity">
    <text evidence="6">Belongs to the cytochrome P450 family.</text>
</comment>
<accession>J3NQC1</accession>
<evidence type="ECO:0000256" key="1">
    <source>
        <dbReference type="ARBA" id="ARBA00001971"/>
    </source>
</evidence>
<protein>
    <recommendedName>
        <fullName evidence="10">Cytochrome P450-DIT2</fullName>
    </recommendedName>
</protein>
<dbReference type="GO" id="GO:0005506">
    <property type="term" value="F:iron ion binding"/>
    <property type="evidence" value="ECO:0007669"/>
    <property type="project" value="InterPro"/>
</dbReference>
<dbReference type="SUPFAM" id="SSF48264">
    <property type="entry name" value="Cytochrome P450"/>
    <property type="match status" value="1"/>
</dbReference>
<dbReference type="Gene3D" id="1.10.630.10">
    <property type="entry name" value="Cytochrome P450"/>
    <property type="match status" value="1"/>
</dbReference>
<evidence type="ECO:0000256" key="6">
    <source>
        <dbReference type="RuleBase" id="RU000461"/>
    </source>
</evidence>
<dbReference type="GO" id="GO:0020037">
    <property type="term" value="F:heme binding"/>
    <property type="evidence" value="ECO:0007669"/>
    <property type="project" value="InterPro"/>
</dbReference>
<dbReference type="GeneID" id="20343936"/>
<dbReference type="GO" id="GO:0016705">
    <property type="term" value="F:oxidoreductase activity, acting on paired donors, with incorporation or reduction of molecular oxygen"/>
    <property type="evidence" value="ECO:0007669"/>
    <property type="project" value="InterPro"/>
</dbReference>
<gene>
    <name evidence="8" type="primary">20343936</name>
    <name evidence="7" type="ORF">GGTG_03478</name>
</gene>
<name>J3NQC1_GAET3</name>
<proteinExistence type="inferred from homology"/>
<keyword evidence="6" id="KW-0503">Monooxygenase</keyword>
<dbReference type="STRING" id="644352.J3NQC1"/>
<dbReference type="FunCoup" id="J3NQC1">
    <property type="interactions" value="1445"/>
</dbReference>
<dbReference type="Proteomes" id="UP000006039">
    <property type="component" value="Unassembled WGS sequence"/>
</dbReference>
<dbReference type="AlphaFoldDB" id="J3NQC1"/>
<evidence type="ECO:0000256" key="4">
    <source>
        <dbReference type="ARBA" id="ARBA00023004"/>
    </source>
</evidence>
<dbReference type="EnsemblFungi" id="EJT78377">
    <property type="protein sequence ID" value="EJT78377"/>
    <property type="gene ID" value="GGTG_03478"/>
</dbReference>
<dbReference type="Pfam" id="PF00067">
    <property type="entry name" value="p450"/>
    <property type="match status" value="1"/>
</dbReference>
<dbReference type="CDD" id="cd11070">
    <property type="entry name" value="CYP56-like"/>
    <property type="match status" value="1"/>
</dbReference>
<feature type="binding site" description="axial binding residue" evidence="5">
    <location>
        <position position="471"/>
    </location>
    <ligand>
        <name>heme</name>
        <dbReference type="ChEBI" id="CHEBI:30413"/>
    </ligand>
    <ligandPart>
        <name>Fe</name>
        <dbReference type="ChEBI" id="CHEBI:18248"/>
    </ligandPart>
</feature>
<dbReference type="RefSeq" id="XP_009219522.1">
    <property type="nucleotide sequence ID" value="XM_009221258.1"/>
</dbReference>
<evidence type="ECO:0000313" key="7">
    <source>
        <dbReference type="EMBL" id="EJT78377.1"/>
    </source>
</evidence>
<keyword evidence="3 5" id="KW-0479">Metal-binding</keyword>
<dbReference type="eggNOG" id="KOG0157">
    <property type="taxonomic scope" value="Eukaryota"/>
</dbReference>
<dbReference type="PROSITE" id="PS00086">
    <property type="entry name" value="CYTOCHROME_P450"/>
    <property type="match status" value="1"/>
</dbReference>
<comment type="cofactor">
    <cofactor evidence="1 5">
        <name>heme</name>
        <dbReference type="ChEBI" id="CHEBI:30413"/>
    </cofactor>
</comment>
<dbReference type="InterPro" id="IPR017972">
    <property type="entry name" value="Cyt_P450_CS"/>
</dbReference>
<evidence type="ECO:0000256" key="2">
    <source>
        <dbReference type="ARBA" id="ARBA00022617"/>
    </source>
</evidence>
<sequence>MIVLLCQLVLLGALFVASIYWLFLLPPREPRDVPAVPFWVALIPFFKDVDQADIFKRYIEGPLRRHGAVKIFFGAQWNVLVHRPAYLAEIFRKEDVYEKSGNQKKIPHSVLAAFLGDNIISSRADTWQSYRAVVKPGLQRNFEVGTLARNARLLCDAIEATRKLSLGGSIMVQDLLQKYSVANCAGLLLQVDLPTMESDYVPLNSLQIAVKREIFKPIFMNFPFLDHLPLPGRKRARSLVAAFRNELKIALEDSHQPNPHLSASVDSIPAETSDKLGARLLGALRSGLWTEKQFLDNLTVTFVAGQENPQLAMISMLYLLAKHPQIQDQVFYEMRSKVGEGACHAVGATTTLPADPAAATQLLQELPLMTAVVYESLRLFPPIGQLVNRRVGAAGGALLGGGGSSSTYLPHGTYVGYNCYSTNRDPEAWGADADEFRPARWGGAPDEIQRCYRRRRTRGEFISFHGGKRACLGEKFALLEMRVTLWLLVGRFRWALDPTWPDRMTPAGPLYPRALKLVFENR</sequence>
<keyword evidence="2 5" id="KW-0349">Heme</keyword>